<accession>A0A062U7M0</accession>
<dbReference type="AlphaFoldDB" id="A0A062U7M0"/>
<dbReference type="Pfam" id="PF08808">
    <property type="entry name" value="RES"/>
    <property type="match status" value="1"/>
</dbReference>
<evidence type="ECO:0000313" key="2">
    <source>
        <dbReference type="Proteomes" id="UP000249123"/>
    </source>
</evidence>
<proteinExistence type="predicted"/>
<name>A0A062U7M0_9PROT</name>
<dbReference type="EMBL" id="AWFB01000026">
    <property type="protein sequence ID" value="RAN32827.1"/>
    <property type="molecule type" value="Genomic_DNA"/>
</dbReference>
<organism evidence="1 2">
    <name type="scientific">Hyphomonas pacifica</name>
    <dbReference type="NCBI Taxonomy" id="1280941"/>
    <lineage>
        <taxon>Bacteria</taxon>
        <taxon>Pseudomonadati</taxon>
        <taxon>Pseudomonadota</taxon>
        <taxon>Alphaproteobacteria</taxon>
        <taxon>Hyphomonadales</taxon>
        <taxon>Hyphomonadaceae</taxon>
        <taxon>Hyphomonas</taxon>
    </lineage>
</organism>
<dbReference type="InterPro" id="IPR014914">
    <property type="entry name" value="RES_dom"/>
</dbReference>
<gene>
    <name evidence="1" type="ORF">HY3_13925</name>
</gene>
<evidence type="ECO:0000313" key="1">
    <source>
        <dbReference type="EMBL" id="RAN32827.1"/>
    </source>
</evidence>
<sequence>MALPIWIPDALRSEQKPVEQTFWRCVEAQHGVSTLQLVDTLDEQRLLEDILEETKPPVPPECEGLHYLYMTPFRYGLYPNGSRFRKAGPTPGVYYVSEAPSTAIIETAFHLLLFYADSPGTPFPSQPSEHTAFDVPIKTQSAIDLTRKPFSDTSEIWMHPSNYDPCQQLEEAARAEEIELIRYASVRDPDHKPNAAILTCTAFDAQAPTEHQTWRLWFNKAGVHAICEFRGERFSVAPEEWSNDERLHPLTWI</sequence>
<dbReference type="eggNOG" id="ENOG502ZAMM">
    <property type="taxonomic scope" value="Bacteria"/>
</dbReference>
<dbReference type="Proteomes" id="UP000249123">
    <property type="component" value="Unassembled WGS sequence"/>
</dbReference>
<dbReference type="OrthoDB" id="7300555at2"/>
<keyword evidence="2" id="KW-1185">Reference proteome</keyword>
<comment type="caution">
    <text evidence="1">The sequence shown here is derived from an EMBL/GenBank/DDBJ whole genome shotgun (WGS) entry which is preliminary data.</text>
</comment>
<protein>
    <submittedName>
        <fullName evidence="1">Uncharacterized protein</fullName>
    </submittedName>
</protein>
<dbReference type="RefSeq" id="WP_034824191.1">
    <property type="nucleotide sequence ID" value="NZ_AWFA01000004.1"/>
</dbReference>
<reference evidence="1 2" key="1">
    <citation type="submission" date="2013-04" db="EMBL/GenBank/DDBJ databases">
        <title>Hyphomonas sp. T24B3 Genome Sequencing.</title>
        <authorList>
            <person name="Lai Q."/>
            <person name="Shao Z."/>
        </authorList>
    </citation>
    <scope>NUCLEOTIDE SEQUENCE [LARGE SCALE GENOMIC DNA]</scope>
    <source>
        <strain evidence="1 2">T24B3</strain>
    </source>
</reference>
<dbReference type="STRING" id="1280941.HY2_07735"/>
<dbReference type="SMART" id="SM00953">
    <property type="entry name" value="RES"/>
    <property type="match status" value="1"/>
</dbReference>